<feature type="compositionally biased region" description="Pro residues" evidence="1">
    <location>
        <begin position="494"/>
        <end position="513"/>
    </location>
</feature>
<reference evidence="4 5" key="2">
    <citation type="submission" date="2018-06" db="EMBL/GenBank/DDBJ databases">
        <authorList>
            <consortium name="Pathogen Informatics"/>
            <person name="Doyle S."/>
        </authorList>
    </citation>
    <scope>NUCLEOTIDE SEQUENCE [LARGE SCALE GENOMIC DNA]</scope>
    <source>
        <strain evidence="4 5">NCTC11632</strain>
    </source>
</reference>
<accession>A0A1Y1BWH1</accession>
<evidence type="ECO:0000259" key="2">
    <source>
        <dbReference type="Pfam" id="PF15495"/>
    </source>
</evidence>
<dbReference type="EMBL" id="LC270153">
    <property type="protein sequence ID" value="BAX64260.1"/>
    <property type="molecule type" value="Genomic_DNA"/>
</dbReference>
<sequence length="557" mass="61500">MKIINKFFLLGVGVLLTLGVVSCNNEKEPNTSQEKEAKTYMALSLNMPMGSFRANADGQDKPNPDFNYVGKWAGKDLIKTISVYMIATDNSSIEKQEDLNYGDYYNAPTPAGDDKVVLTPKKGVKVTTLVGKEVVVYVLLNASDKAKAVLNAASAADFKQKYKDVIELSTKNEALATSNIAPEATAAGKIAKKNGTDNETIMMTCLEPSSPITLEQYVTELDALAGVKNQAKVSVERTVARVMVSIGKESYEIKDKVTQDVIGTLKEIRYVVAQGERKVFISKNSGDPTNNTWKTPGSDFVPNANNFHTNAADWYDYASLWEEHKSNDSQISGTLLPTIDAYNQNKETVTTELEKSLSGKFLLPNTHKFGATKDLSNYKKGNTAYILVRAKFDPKPEIFADKGKVAYKSGDDFYIGTNGKFYAKIENVRDPEAGGVKGMNANKYVKGKVLYFAWLNPDKNDDKAWLNSPVVRNNIYHVHISGFKSIGVNWNPLVPNPNPDDPKNPNNPDPNPNEPGYDPKDNPIKPEDPLSNDDTYMSVQVTVLPWLVHSYSIELGF</sequence>
<protein>
    <submittedName>
        <fullName evidence="3">Fimbrillin</fullName>
    </submittedName>
</protein>
<dbReference type="NCBIfam" id="NF038041">
    <property type="entry name" value="fim_Mfa1_fam"/>
    <property type="match status" value="1"/>
</dbReference>
<dbReference type="Gene3D" id="2.60.40.3690">
    <property type="match status" value="1"/>
</dbReference>
<organism evidence="3">
    <name type="scientific">Porphyromonas macacae</name>
    <dbReference type="NCBI Taxonomy" id="28115"/>
    <lineage>
        <taxon>Bacteria</taxon>
        <taxon>Pseudomonadati</taxon>
        <taxon>Bacteroidota</taxon>
        <taxon>Bacteroidia</taxon>
        <taxon>Bacteroidales</taxon>
        <taxon>Porphyromonadaceae</taxon>
        <taxon>Porphyromonas</taxon>
    </lineage>
</organism>
<gene>
    <name evidence="3" type="primary">mfa1</name>
    <name evidence="4" type="ORF">NCTC11632_02046</name>
</gene>
<dbReference type="InterPro" id="IPR029140">
    <property type="entry name" value="Mfa1_C"/>
</dbReference>
<dbReference type="Pfam" id="PF15495">
    <property type="entry name" value="Fimbrillin_C"/>
    <property type="match status" value="1"/>
</dbReference>
<proteinExistence type="predicted"/>
<feature type="region of interest" description="Disordered" evidence="1">
    <location>
        <begin position="494"/>
        <end position="533"/>
    </location>
</feature>
<dbReference type="AlphaFoldDB" id="A0A1Y1BWH1"/>
<evidence type="ECO:0000313" key="4">
    <source>
        <dbReference type="EMBL" id="SUB89915.1"/>
    </source>
</evidence>
<feature type="domain" description="Minor fimbrium subunit Mfa1 C-terminal" evidence="2">
    <location>
        <begin position="442"/>
        <end position="551"/>
    </location>
</feature>
<evidence type="ECO:0000313" key="5">
    <source>
        <dbReference type="Proteomes" id="UP000254156"/>
    </source>
</evidence>
<dbReference type="GO" id="GO:0009418">
    <property type="term" value="C:pilus shaft"/>
    <property type="evidence" value="ECO:0007669"/>
    <property type="project" value="InterPro"/>
</dbReference>
<dbReference type="PROSITE" id="PS51257">
    <property type="entry name" value="PROKAR_LIPOPROTEIN"/>
    <property type="match status" value="1"/>
</dbReference>
<dbReference type="InterPro" id="IPR047786">
    <property type="entry name" value="Mfa1_fim"/>
</dbReference>
<evidence type="ECO:0000313" key="3">
    <source>
        <dbReference type="EMBL" id="BAX64260.1"/>
    </source>
</evidence>
<dbReference type="EMBL" id="UGTF01000002">
    <property type="protein sequence ID" value="SUB89915.1"/>
    <property type="molecule type" value="Genomic_DNA"/>
</dbReference>
<dbReference type="Proteomes" id="UP000254156">
    <property type="component" value="Unassembled WGS sequence"/>
</dbReference>
<name>A0A1Y1BWH1_9PORP</name>
<reference evidence="3" key="1">
    <citation type="submission" date="2017-05" db="EMBL/GenBank/DDBJ databases">
        <title>Purification and characterization of a fimbrial protein from Porphyromonas salivosa ATCC 49407.</title>
        <authorList>
            <person name="Koyata Y."/>
            <person name="Watanabe K."/>
            <person name="Toyama T."/>
            <person name="Sasaki H."/>
            <person name="Inaba K."/>
            <person name="Hamada N."/>
        </authorList>
    </citation>
    <scope>NUCLEOTIDE SEQUENCE</scope>
    <source>
        <strain evidence="3">ATCC 49407</strain>
    </source>
</reference>
<evidence type="ECO:0000256" key="1">
    <source>
        <dbReference type="SAM" id="MobiDB-lite"/>
    </source>
</evidence>
<feature type="compositionally biased region" description="Basic and acidic residues" evidence="1">
    <location>
        <begin position="517"/>
        <end position="528"/>
    </location>
</feature>
<dbReference type="RefSeq" id="WP_025003508.1">
    <property type="nucleotide sequence ID" value="NZ_UGTF01000002.1"/>
</dbReference>